<dbReference type="SUPFAM" id="SSF140383">
    <property type="entry name" value="BSD domain-like"/>
    <property type="match status" value="1"/>
</dbReference>
<accession>A0A7J6P2R9</accession>
<reference evidence="13 14" key="1">
    <citation type="submission" date="2020-04" db="EMBL/GenBank/DDBJ databases">
        <title>Perkinsus olseni comparative genomics.</title>
        <authorList>
            <person name="Bogema D.R."/>
        </authorList>
    </citation>
    <scope>NUCLEOTIDE SEQUENCE [LARGE SCALE GENOMIC DNA]</scope>
    <source>
        <strain evidence="13">00978-12</strain>
    </source>
</reference>
<feature type="domain" description="BSD" evidence="11">
    <location>
        <begin position="1319"/>
        <end position="1371"/>
    </location>
</feature>
<dbReference type="PANTHER" id="PTHR43220">
    <property type="match status" value="1"/>
</dbReference>
<feature type="transmembrane region" description="Helical" evidence="10">
    <location>
        <begin position="159"/>
        <end position="180"/>
    </location>
</feature>
<dbReference type="Gene3D" id="3.40.50.300">
    <property type="entry name" value="P-loop containing nucleotide triphosphate hydrolases"/>
    <property type="match status" value="1"/>
</dbReference>
<dbReference type="InterPro" id="IPR027417">
    <property type="entry name" value="P-loop_NTPase"/>
</dbReference>
<sequence length="2233" mass="246457">MNNEEVRPRRSARLAGGILKEESAGSPSNAEVGGDSSAQREDKSFSSYMTSLVMLLSFFATSLYVMWRLYQRFPPLSPHYRELLQTTFGHKSIAQLLTDTTGEDLLVVQEALEFYIEDHYAEVMLLFCASYTFLQTFAIPGPIFLSLLAGALFGRVKGFLIVSTCATAGASLCYTLFRVVGRPVVMHFFRPALTRFKRQLDKRRDSLFWYMLFLRITPIVPNWFINISTGNLGLSSRTFFFGTLLGLIPNNVILVNMGSELAEIQHVGGFNAKNFLDVSALIPTLLKRQLSTDENDDHLLVGVTANGKAPTEGTKKWSKTLAAGFVSPSEWPPQHGRICTFLKRKWGVAAYRIVPLVALAYMLKKRMDYLRVLTDDEKEWLTAEVSRRRVSVAQAMEDAKDPDTLLTALLGLARCSTDDPEVISILKVAVDRTLRRVLKALEADHRHRSSAKDLYFYCTRGELVGFADRALVDALGHKLHLAALSQCATASRLVAHLLVSSPTVLLGMTLSTAMSAVCGWLAAQSVSRKGRIMEVAMNPKGRRLKPVLGMFLELARLELTQIFLCAAGEVLLDATQHEAITSLKGELYRRALLMDHKQVVSMDLDLLRRTIGSCGTVCRLLLGLPSKVTTRCSGATTTLWQIYHKSGNSRGRFLGLVLFIFGSVFFKRRVMEYLIYWRLMDTSVVDPRGGPVMLRLWRHLYSPESMLQVRAFGRQELESRQFQATIRMMERRNEYDASRQALMHLPMVQLLTSCAHVSEVAAIGVVTGSADGDGDGTGIVGSVMTAALGQSVSGEAGTWASVSGSIDTLLDTVDAVTSAADDACRIVKALDTPVDGVPEGQLPSSSLSSAGLVVDVRNVSFVYEEPADADLRGDSADSPGLCDVSFCVPPGQRVAIVGESGTGKTTLVEVLLQAIKPDKGQVFLSGKALSSLNPQALRSSGLVGCVMQESPLSDRASIREALSFGMTPIAPDDELLDALAKAQLQYTLEVKSLGLDGKLAELSGGERQRVEVARVILTRPRLAVLDEATSALDEITQKKVMEEIFKACGTVILTCHRPSVLRMCDRAIVLARGGRVVEDGFVGELSQDPDSRLRALMAERSPQVAHKVTLMGWQRRVERRPTAERVLARSPVRFKKQPWDLYFTTQRLVFNPAANNNQAEPTIVMLSLVAGFVANKHNPAKSNRALIKLTYREHASEDSRERVIEFTSPTQAWDDQHAILDLLKNYAGDAAEERQARRQRALQQAAKDRAEFLASNREMKDRYERLVTRSKCLTAEEFWDRYRLELHLHKQAMKNDDQGIHASLPIPINLPTQIANPQQGDKGVFNITPETQREVFEQNPKVRAAYERLVPTSLTEKEFWTKYFQSGYYYNSQGKEKPKNIPNDPLFDAMEKTADEVGPDVWTAESIVNPEVDLTQAEVSTGHAEHSVEMQPLPSDAFASNDTFQSLLHRFNSQSAQATGTLPRAEPTSSVDVESVAKRRKIALDSSESTELEDLRSWLATPPMAPLRDLPDEAKVEVPDETGMSPPVLSSHEVLTKVDQETIELSKELVHLVGARRLSLVVPGVRIWENDVMTAGGQSRVDHGAINARTNPGSKLYRRMADSSVNVELDQLLERVRELLSHFWASGISPQQAEKRDRVLKVLLAEKDAMESWMTRTPSRVACYLPMPSPSGTRKSGSFGNDLFGYLIHLATLYQRPPGAPVVPGSNSHQLGSLFEELYKDPAVVAYVYARLNGIGKVFINRLILVHRPIQQGVIRHWISSLHDPDHSKYRAALSQLTKLHILLMDPKGQHLRMSSNFRQRLHEVILKNTSEDQLSPSWEVLEEPKLDEAKVVGNDAAGLTNGVHPDAVINRLDEYAALRWEYVLEAMVDGMTAAVGDASLRPEGARQGLSGIVGMSSSSTSTGQLFQFVLASRTSQSIKHEPERLLPGTLVRVNPLCMATPGATEAVTTLLETLADLGIVVPATYDDELKKVASLHSQYGTLELPFACPPTTPRSGGDRWCFQANRSIYVMQASRSKMGVDDNSAISNKSCRLFVDSNFAVTAYTTSSLDLRLLGTFVQLQRQLGDGREYDPNDFGCVLGTLTQTSVQSAAQRGVTSEYIISYLKSHVDPRASHMGSQGGRSAANNMVTANTGAARGEKFIDGIPANVVTQITLWEKEAIHNRLRIDHGVAIQNPGATTAMNQFTGMTQSEEAAKYVTRMMQACGTIVVSERAAKRFKLIAPPSTSSSESDF</sequence>
<comment type="similarity">
    <text evidence="7">Belongs to the TMEM41 family.</text>
</comment>
<dbReference type="InterPro" id="IPR004598">
    <property type="entry name" value="TFIIH_p52/Tfb2"/>
</dbReference>
<feature type="transmembrane region" description="Helical" evidence="10">
    <location>
        <begin position="45"/>
        <end position="67"/>
    </location>
</feature>
<organism evidence="13 14">
    <name type="scientific">Perkinsus olseni</name>
    <name type="common">Perkinsus atlanticus</name>
    <dbReference type="NCBI Taxonomy" id="32597"/>
    <lineage>
        <taxon>Eukaryota</taxon>
        <taxon>Sar</taxon>
        <taxon>Alveolata</taxon>
        <taxon>Perkinsozoa</taxon>
        <taxon>Perkinsea</taxon>
        <taxon>Perkinsida</taxon>
        <taxon>Perkinsidae</taxon>
        <taxon>Perkinsus</taxon>
    </lineage>
</organism>
<dbReference type="SUPFAM" id="SSF52540">
    <property type="entry name" value="P-loop containing nucleoside triphosphate hydrolases"/>
    <property type="match status" value="1"/>
</dbReference>
<dbReference type="Pfam" id="PF03909">
    <property type="entry name" value="BSD"/>
    <property type="match status" value="1"/>
</dbReference>
<evidence type="ECO:0000256" key="10">
    <source>
        <dbReference type="SAM" id="Phobius"/>
    </source>
</evidence>
<comment type="similarity">
    <text evidence="8">Belongs to the TFB2 family.</text>
</comment>
<dbReference type="InterPro" id="IPR017871">
    <property type="entry name" value="ABC_transporter-like_CS"/>
</dbReference>
<dbReference type="EMBL" id="JABANP010000100">
    <property type="protein sequence ID" value="KAF4690398.1"/>
    <property type="molecule type" value="Genomic_DNA"/>
</dbReference>
<evidence type="ECO:0000256" key="1">
    <source>
        <dbReference type="ARBA" id="ARBA00004141"/>
    </source>
</evidence>
<evidence type="ECO:0000313" key="13">
    <source>
        <dbReference type="EMBL" id="KAF4690398.1"/>
    </source>
</evidence>
<evidence type="ECO:0000256" key="5">
    <source>
        <dbReference type="ARBA" id="ARBA00022989"/>
    </source>
</evidence>
<keyword evidence="3" id="KW-0547">Nucleotide-binding</keyword>
<feature type="transmembrane region" description="Helical" evidence="10">
    <location>
        <begin position="207"/>
        <end position="225"/>
    </location>
</feature>
<feature type="transmembrane region" description="Helical" evidence="10">
    <location>
        <begin position="123"/>
        <end position="153"/>
    </location>
</feature>
<keyword evidence="8" id="KW-0227">DNA damage</keyword>
<dbReference type="PANTHER" id="PTHR43220:SF18">
    <property type="entry name" value="TRANSMEMBRANE PROTEIN 41B"/>
    <property type="match status" value="1"/>
</dbReference>
<evidence type="ECO:0000259" key="12">
    <source>
        <dbReference type="PROSITE" id="PS50893"/>
    </source>
</evidence>
<dbReference type="Gene3D" id="1.10.3970.10">
    <property type="entry name" value="BSD domain"/>
    <property type="match status" value="1"/>
</dbReference>
<dbReference type="Pfam" id="PF00005">
    <property type="entry name" value="ABC_tran"/>
    <property type="match status" value="1"/>
</dbReference>
<dbReference type="SUPFAM" id="SSF50729">
    <property type="entry name" value="PH domain-like"/>
    <property type="match status" value="1"/>
</dbReference>
<keyword evidence="6 10" id="KW-0472">Membrane</keyword>
<dbReference type="GO" id="GO:0016020">
    <property type="term" value="C:membrane"/>
    <property type="evidence" value="ECO:0007669"/>
    <property type="project" value="UniProtKB-SubCell"/>
</dbReference>
<dbReference type="Pfam" id="PF09335">
    <property type="entry name" value="VTT_dom"/>
    <property type="match status" value="1"/>
</dbReference>
<dbReference type="PROSITE" id="PS50893">
    <property type="entry name" value="ABC_TRANSPORTER_2"/>
    <property type="match status" value="1"/>
</dbReference>
<dbReference type="CDD" id="cd03228">
    <property type="entry name" value="ABCC_MRP_Like"/>
    <property type="match status" value="1"/>
</dbReference>
<keyword evidence="8" id="KW-0539">Nucleus</keyword>
<dbReference type="GO" id="GO:0001671">
    <property type="term" value="F:ATPase activator activity"/>
    <property type="evidence" value="ECO:0007669"/>
    <property type="project" value="InterPro"/>
</dbReference>
<keyword evidence="8" id="KW-0805">Transcription regulation</keyword>
<keyword evidence="4" id="KW-0067">ATP-binding</keyword>
<feature type="domain" description="ABC transporter" evidence="12">
    <location>
        <begin position="854"/>
        <end position="1098"/>
    </location>
</feature>
<dbReference type="PROSITE" id="PS00211">
    <property type="entry name" value="ABC_TRANSPORTER_1"/>
    <property type="match status" value="1"/>
</dbReference>
<dbReference type="GO" id="GO:0006289">
    <property type="term" value="P:nucleotide-excision repair"/>
    <property type="evidence" value="ECO:0007669"/>
    <property type="project" value="InterPro"/>
</dbReference>
<dbReference type="GO" id="GO:0000439">
    <property type="term" value="C:transcription factor TFIIH core complex"/>
    <property type="evidence" value="ECO:0007669"/>
    <property type="project" value="InterPro"/>
</dbReference>
<name>A0A7J6P2R9_PEROL</name>
<gene>
    <name evidence="13" type="ORF">FOZ60_000277</name>
</gene>
<comment type="caution">
    <text evidence="13">The sequence shown here is derived from an EMBL/GenBank/DDBJ whole genome shotgun (WGS) entry which is preliminary data.</text>
</comment>
<dbReference type="Proteomes" id="UP000541610">
    <property type="component" value="Unassembled WGS sequence"/>
</dbReference>
<evidence type="ECO:0000259" key="11">
    <source>
        <dbReference type="PROSITE" id="PS50858"/>
    </source>
</evidence>
<dbReference type="InterPro" id="IPR035925">
    <property type="entry name" value="BSD_dom_sf"/>
</dbReference>
<proteinExistence type="inferred from homology"/>
<evidence type="ECO:0000256" key="6">
    <source>
        <dbReference type="ARBA" id="ARBA00023136"/>
    </source>
</evidence>
<keyword evidence="5 10" id="KW-1133">Transmembrane helix</keyword>
<keyword evidence="8" id="KW-0234">DNA repair</keyword>
<evidence type="ECO:0000256" key="7">
    <source>
        <dbReference type="ARBA" id="ARBA00025797"/>
    </source>
</evidence>
<comment type="function">
    <text evidence="8">Component of the general transcription and DNA repair factor IIH (TFIIH) core complex which is involved in general and transcription-coupled nucleotide excision repair (NER) of damaged DNA.</text>
</comment>
<dbReference type="SMART" id="SM00751">
    <property type="entry name" value="BSD"/>
    <property type="match status" value="1"/>
</dbReference>
<evidence type="ECO:0000313" key="14">
    <source>
        <dbReference type="Proteomes" id="UP000541610"/>
    </source>
</evidence>
<comment type="subcellular location">
    <subcellularLocation>
        <location evidence="1">Membrane</location>
        <topology evidence="1">Multi-pass membrane protein</topology>
    </subcellularLocation>
    <subcellularLocation>
        <location evidence="8">Nucleus</location>
    </subcellularLocation>
</comment>
<feature type="transmembrane region" description="Helical" evidence="10">
    <location>
        <begin position="237"/>
        <end position="255"/>
    </location>
</feature>
<evidence type="ECO:0000256" key="3">
    <source>
        <dbReference type="ARBA" id="ARBA00022741"/>
    </source>
</evidence>
<evidence type="ECO:0000256" key="9">
    <source>
        <dbReference type="SAM" id="MobiDB-lite"/>
    </source>
</evidence>
<dbReference type="GO" id="GO:0005524">
    <property type="term" value="F:ATP binding"/>
    <property type="evidence" value="ECO:0007669"/>
    <property type="project" value="UniProtKB-KW"/>
</dbReference>
<evidence type="ECO:0000256" key="2">
    <source>
        <dbReference type="ARBA" id="ARBA00022692"/>
    </source>
</evidence>
<dbReference type="InterPro" id="IPR003593">
    <property type="entry name" value="AAA+_ATPase"/>
</dbReference>
<dbReference type="InterPro" id="IPR003439">
    <property type="entry name" value="ABC_transporter-like_ATP-bd"/>
</dbReference>
<dbReference type="GO" id="GO:0000045">
    <property type="term" value="P:autophagosome assembly"/>
    <property type="evidence" value="ECO:0007669"/>
    <property type="project" value="TreeGrafter"/>
</dbReference>
<dbReference type="InterPro" id="IPR045014">
    <property type="entry name" value="TM41A/B"/>
</dbReference>
<keyword evidence="2 10" id="KW-0812">Transmembrane</keyword>
<dbReference type="InterPro" id="IPR005607">
    <property type="entry name" value="BSD_dom"/>
</dbReference>
<evidence type="ECO:0000256" key="4">
    <source>
        <dbReference type="ARBA" id="ARBA00022840"/>
    </source>
</evidence>
<protein>
    <recommendedName>
        <fullName evidence="8">General transcription factor IIH subunit 4</fullName>
    </recommendedName>
</protein>
<dbReference type="SMART" id="SM00382">
    <property type="entry name" value="AAA"/>
    <property type="match status" value="1"/>
</dbReference>
<dbReference type="PROSITE" id="PS50858">
    <property type="entry name" value="BSD"/>
    <property type="match status" value="1"/>
</dbReference>
<dbReference type="OrthoDB" id="6500128at2759"/>
<dbReference type="InterPro" id="IPR032816">
    <property type="entry name" value="VTT_dom"/>
</dbReference>
<keyword evidence="8" id="KW-0804">Transcription</keyword>
<evidence type="ECO:0000256" key="8">
    <source>
        <dbReference type="RuleBase" id="RU364024"/>
    </source>
</evidence>
<feature type="region of interest" description="Disordered" evidence="9">
    <location>
        <begin position="1"/>
        <end position="39"/>
    </location>
</feature>
<dbReference type="GO" id="GO:0016887">
    <property type="term" value="F:ATP hydrolysis activity"/>
    <property type="evidence" value="ECO:0007669"/>
    <property type="project" value="InterPro"/>
</dbReference>
<dbReference type="Pfam" id="PF03849">
    <property type="entry name" value="Tfb2"/>
    <property type="match status" value="2"/>
</dbReference>